<dbReference type="HOGENOM" id="CLU_1594066_0_0_1"/>
<proteinExistence type="predicted"/>
<dbReference type="VEuPathDB" id="FungiDB:HCDG_03637"/>
<dbReference type="EMBL" id="GG692422">
    <property type="protein sequence ID" value="EER42179.1"/>
    <property type="molecule type" value="Genomic_DNA"/>
</dbReference>
<organism evidence="1 2">
    <name type="scientific">Ajellomyces capsulatus (strain H143)</name>
    <name type="common">Darling's disease fungus</name>
    <name type="synonym">Histoplasma capsulatum</name>
    <dbReference type="NCBI Taxonomy" id="544712"/>
    <lineage>
        <taxon>Eukaryota</taxon>
        <taxon>Fungi</taxon>
        <taxon>Dikarya</taxon>
        <taxon>Ascomycota</taxon>
        <taxon>Pezizomycotina</taxon>
        <taxon>Eurotiomycetes</taxon>
        <taxon>Eurotiomycetidae</taxon>
        <taxon>Onygenales</taxon>
        <taxon>Ajellomycetaceae</taxon>
        <taxon>Histoplasma</taxon>
    </lineage>
</organism>
<reference evidence="2" key="1">
    <citation type="submission" date="2009-05" db="EMBL/GenBank/DDBJ databases">
        <title>The genome sequence of Ajellomyces capsulatus strain H143.</title>
        <authorList>
            <person name="Champion M."/>
            <person name="Cuomo C.A."/>
            <person name="Ma L.-J."/>
            <person name="Henn M.R."/>
            <person name="Sil A."/>
            <person name="Goldman B."/>
            <person name="Young S.K."/>
            <person name="Kodira C.D."/>
            <person name="Zeng Q."/>
            <person name="Koehrsen M."/>
            <person name="Alvarado L."/>
            <person name="Berlin A.M."/>
            <person name="Borenstein D."/>
            <person name="Chen Z."/>
            <person name="Engels R."/>
            <person name="Freedman E."/>
            <person name="Gellesch M."/>
            <person name="Goldberg J."/>
            <person name="Griggs A."/>
            <person name="Gujja S."/>
            <person name="Heiman D.I."/>
            <person name="Hepburn T.A."/>
            <person name="Howarth C."/>
            <person name="Jen D."/>
            <person name="Larson L."/>
            <person name="Lewis B."/>
            <person name="Mehta T."/>
            <person name="Park D."/>
            <person name="Pearson M."/>
            <person name="Roberts A."/>
            <person name="Saif S."/>
            <person name="Shea T.D."/>
            <person name="Shenoy N."/>
            <person name="Sisk P."/>
            <person name="Stolte C."/>
            <person name="Sykes S."/>
            <person name="Walk T."/>
            <person name="White J."/>
            <person name="Yandava C."/>
            <person name="Klein B."/>
            <person name="McEwen J.G."/>
            <person name="Puccia R."/>
            <person name="Goldman G.H."/>
            <person name="Felipe M.S."/>
            <person name="Nino-Vega G."/>
            <person name="San-Blas G."/>
            <person name="Taylor J.W."/>
            <person name="Mendoza L."/>
            <person name="Galagan J.E."/>
            <person name="Nusbaum C."/>
            <person name="Birren B.W."/>
        </authorList>
    </citation>
    <scope>NUCLEOTIDE SEQUENCE [LARGE SCALE GENOMIC DNA]</scope>
    <source>
        <strain evidence="2">H143</strain>
    </source>
</reference>
<name>C6HC88_AJECH</name>
<dbReference type="Proteomes" id="UP000002624">
    <property type="component" value="Unassembled WGS sequence"/>
</dbReference>
<evidence type="ECO:0000313" key="2">
    <source>
        <dbReference type="Proteomes" id="UP000002624"/>
    </source>
</evidence>
<evidence type="ECO:0000313" key="1">
    <source>
        <dbReference type="EMBL" id="EER42179.1"/>
    </source>
</evidence>
<accession>C6HC88</accession>
<protein>
    <submittedName>
        <fullName evidence="1">Uncharacterized protein</fullName>
    </submittedName>
</protein>
<gene>
    <name evidence="1" type="ORF">HCDG_03637</name>
</gene>
<dbReference type="AlphaFoldDB" id="C6HC88"/>
<sequence length="171" mass="19395">MPGNAQAVKLLELELALCPPRKCSLVGQKKPRRTREKQKNKCIFQRNPQGWMTLRMRFRRGRGSSFPRLEEKVENRTTDLSQGILSTAESFKINEGGPDPTFNICEKFSGERGQSLNRWLAKLEWELRNSRVGGVVSAEELLPASNLLSTLPATRMESRVQELLAELARVT</sequence>
<dbReference type="OrthoDB" id="10552091at2759"/>
<dbReference type="OMA" id="PTFNICE"/>